<evidence type="ECO:0000313" key="2">
    <source>
        <dbReference type="EMBL" id="MFD1888892.1"/>
    </source>
</evidence>
<dbReference type="Proteomes" id="UP001597326">
    <property type="component" value="Unassembled WGS sequence"/>
</dbReference>
<name>A0ABW4RRE5_9ACTN</name>
<reference evidence="3" key="1">
    <citation type="journal article" date="2019" name="Int. J. Syst. Evol. Microbiol.">
        <title>The Global Catalogue of Microorganisms (GCM) 10K type strain sequencing project: providing services to taxonomists for standard genome sequencing and annotation.</title>
        <authorList>
            <consortium name="The Broad Institute Genomics Platform"/>
            <consortium name="The Broad Institute Genome Sequencing Center for Infectious Disease"/>
            <person name="Wu L."/>
            <person name="Ma J."/>
        </authorList>
    </citation>
    <scope>NUCLEOTIDE SEQUENCE [LARGE SCALE GENOMIC DNA]</scope>
    <source>
        <strain evidence="3">CAIM 431</strain>
    </source>
</reference>
<evidence type="ECO:0000256" key="1">
    <source>
        <dbReference type="SAM" id="MobiDB-lite"/>
    </source>
</evidence>
<dbReference type="RefSeq" id="WP_343875119.1">
    <property type="nucleotide sequence ID" value="NZ_BAAAIX010000028.1"/>
</dbReference>
<evidence type="ECO:0008006" key="4">
    <source>
        <dbReference type="Google" id="ProtNLM"/>
    </source>
</evidence>
<dbReference type="EMBL" id="JBHUFZ010000005">
    <property type="protein sequence ID" value="MFD1888892.1"/>
    <property type="molecule type" value="Genomic_DNA"/>
</dbReference>
<feature type="region of interest" description="Disordered" evidence="1">
    <location>
        <begin position="95"/>
        <end position="122"/>
    </location>
</feature>
<organism evidence="2 3">
    <name type="scientific">Luteococcus peritonei</name>
    <dbReference type="NCBI Taxonomy" id="88874"/>
    <lineage>
        <taxon>Bacteria</taxon>
        <taxon>Bacillati</taxon>
        <taxon>Actinomycetota</taxon>
        <taxon>Actinomycetes</taxon>
        <taxon>Propionibacteriales</taxon>
        <taxon>Propionibacteriaceae</taxon>
        <taxon>Luteococcus</taxon>
    </lineage>
</organism>
<sequence length="165" mass="18263">MMQEVGHFSVGGQDPEELRTALREAGIRLNEYAELLLARPEMTTGEPMDVTLMACRIEELGLPDGGTLPQVYAAAAAHGLAPCPLPTAAHLRLQHHERPSSEPALRRGRPPEGALYVASPPLSQDPELPRGFYLRTVQGVRWLRGYRCDDEYVHPPESCQVFRLA</sequence>
<proteinExistence type="predicted"/>
<evidence type="ECO:0000313" key="3">
    <source>
        <dbReference type="Proteomes" id="UP001597326"/>
    </source>
</evidence>
<gene>
    <name evidence="2" type="ORF">ACFSCS_01655</name>
</gene>
<protein>
    <recommendedName>
        <fullName evidence="4">Helicase</fullName>
    </recommendedName>
</protein>
<accession>A0ABW4RRE5</accession>
<keyword evidence="3" id="KW-1185">Reference proteome</keyword>
<comment type="caution">
    <text evidence="2">The sequence shown here is derived from an EMBL/GenBank/DDBJ whole genome shotgun (WGS) entry which is preliminary data.</text>
</comment>